<feature type="coiled-coil region" evidence="1">
    <location>
        <begin position="1094"/>
        <end position="1219"/>
    </location>
</feature>
<feature type="coiled-coil region" evidence="1">
    <location>
        <begin position="868"/>
        <end position="941"/>
    </location>
</feature>
<feature type="compositionally biased region" description="Polar residues" evidence="2">
    <location>
        <begin position="92"/>
        <end position="107"/>
    </location>
</feature>
<feature type="coiled-coil region" evidence="1">
    <location>
        <begin position="507"/>
        <end position="548"/>
    </location>
</feature>
<evidence type="ECO:0000256" key="2">
    <source>
        <dbReference type="SAM" id="MobiDB-lite"/>
    </source>
</evidence>
<dbReference type="SUPFAM" id="SSF57997">
    <property type="entry name" value="Tropomyosin"/>
    <property type="match status" value="1"/>
</dbReference>
<feature type="compositionally biased region" description="Polar residues" evidence="2">
    <location>
        <begin position="214"/>
        <end position="225"/>
    </location>
</feature>
<feature type="region of interest" description="Disordered" evidence="2">
    <location>
        <begin position="1"/>
        <end position="49"/>
    </location>
</feature>
<dbReference type="EMBL" id="JAIFTL010000320">
    <property type="protein sequence ID" value="KAG9320171.1"/>
    <property type="molecule type" value="Genomic_DNA"/>
</dbReference>
<feature type="compositionally biased region" description="Basic residues" evidence="2">
    <location>
        <begin position="200"/>
        <end position="210"/>
    </location>
</feature>
<dbReference type="GO" id="GO:0005856">
    <property type="term" value="C:cytoskeleton"/>
    <property type="evidence" value="ECO:0007669"/>
    <property type="project" value="TreeGrafter"/>
</dbReference>
<comment type="caution">
    <text evidence="3">The sequence shown here is derived from an EMBL/GenBank/DDBJ whole genome shotgun (WGS) entry which is preliminary data.</text>
</comment>
<dbReference type="PANTHER" id="PTHR47357">
    <property type="entry name" value="COP1-INTERACTIVE PROTEIN 1"/>
    <property type="match status" value="1"/>
</dbReference>
<organism evidence="3 4">
    <name type="scientific">Mortierella alpina</name>
    <name type="common">Oleaginous fungus</name>
    <name type="synonym">Mortierella renispora</name>
    <dbReference type="NCBI Taxonomy" id="64518"/>
    <lineage>
        <taxon>Eukaryota</taxon>
        <taxon>Fungi</taxon>
        <taxon>Fungi incertae sedis</taxon>
        <taxon>Mucoromycota</taxon>
        <taxon>Mortierellomycotina</taxon>
        <taxon>Mortierellomycetes</taxon>
        <taxon>Mortierellales</taxon>
        <taxon>Mortierellaceae</taxon>
        <taxon>Mortierella</taxon>
    </lineage>
</organism>
<evidence type="ECO:0000313" key="4">
    <source>
        <dbReference type="Proteomes" id="UP000717515"/>
    </source>
</evidence>
<sequence>MVYATRSKSLTVAMKNPGARLSATTARRPQKKAASPISKKRSHGAMIPKTPISADDIHVRHVKDGKQHHIFEYDGRDRHHVWFSDFSENEDQSSSNHVTTIESNRSARASKDALNGAQSLDVAGSSQKSIARRAASHLAALISKATPSNATTPSTDLLRTIHVEKAHQKDHLNDRNHSEVDSDGFGLHHSRLDISEGSGRVKRSLSKAHMRTSGGLTNATQSSPSPRGKAEETHDEKPTDRCMGMDETRDSAIAYHYQGSNAKTTTETVTTTKRFSNNTVSLSAKQQAQDKARTQYISQKSQMDRQKAREAILSLDGDVVQLQKLLLEKDAAIRTAETQATELEETTIRSESLSREIHELEITIRNLRDNLKSTSMTLRETQNERQNEQEKGVALQRELQEKVARLDARLKDKEQVHRHSKVLQQTLDEANAQRIGLVAQIHHLSEMLKSREADLQGAHNTIESLERSNHTHSEETLRLVRKLSALKRGATEREDELKEFHKKIRILEGNQDKAQNLEEQIQNLREQVSEREASIKDLERAYRTLDQKNTRSYDLTEEVRVLRVHIKDSEFHLNQAQATVKELSGYKARAVQLEEELRDFQDQINVQEKHLTYLEDALEAHEGCAMEIQGLEGHVNMLENEVHCLQRTNASLQKESACIPALQSKMETLLREMRSKDQLAATAKEKTDHDLSNISTTASTLKTEAESLRQRLLDKARELKEAQRSLKESESEKAKNMDLTVEITSLEKMFAEKERKVVDLERVIAGMKDQARRADHLQSELVELRKETDYAKNVADQSARDLSTASSTASQLVVEREALQEQLLLKEKELTLADKNIQALQIKSREMDEILAKVTSLEESSKLHLNRAEKAEKLSRGLQGDIEAMEVRLTDLQGQLSNKETVLKAALDKANIGHQASLRRLEESQTAITELKRRLKDADKDAKHQAVQKDKELRSVRGELEVWENHEVGWITKVTDLTLDLERSTGVIRQKDKVIRDVRYKLGEQSTELARMNETLLQARDDIRASRKRHLSEIEDQVDEKTTEYNKENSRLKSTVSELESHLHHFEKRLRLDHEHEVKEYELAERIRELIMWKQTSEHQTNEWETTVQHLEREKEQQVATLIRYEAQIRSLQEKVRDAESWRERALSQAEKLTAMIMKLNRELNTLKSVLAQHDANDGEISKRGQALEAQIKNLERARDDLRRELRTKDGQIAGLDERLRDEVGNYSVRLADARRDISIKDNKIEALGKRIAEQNRAQAVMEKRVAKDGQTLALLEKTLDSLRASLATQMDRYKTLDGRYKSTLVTQADQDKQLYLLERKLSQVAANDAEKHKQLQSKAHRLEAALDKALKKAESYQVEIHKVTRLYHDTIAQVESASAQMSKMVPEEQANHDACATRVQSSEREVARLSLRLSDLKATITRMSKEHDDRASAWVDMEAIYKDQLTKMAKQKQVLEVQLRNAEQGRNHERLGREQDRMRAEKSKQRLEDTTESLKQANRQLQKEFLVLEAHLRRDMTTNKDLTGLLAKLRHSIQRDSAQELESLDYLEKEIKSRGSIVEETIRFTRSRMDSGAFLETQEISPNASVH</sequence>
<evidence type="ECO:0000256" key="1">
    <source>
        <dbReference type="SAM" id="Coils"/>
    </source>
</evidence>
<feature type="compositionally biased region" description="Basic and acidic residues" evidence="2">
    <location>
        <begin position="228"/>
        <end position="243"/>
    </location>
</feature>
<feature type="coiled-coil region" evidence="1">
    <location>
        <begin position="326"/>
        <end position="416"/>
    </location>
</feature>
<reference evidence="3" key="1">
    <citation type="submission" date="2021-07" db="EMBL/GenBank/DDBJ databases">
        <title>Draft genome of Mortierella alpina, strain LL118, isolated from an aspen leaf litter sample.</title>
        <authorList>
            <person name="Yang S."/>
            <person name="Vinatzer B.A."/>
        </authorList>
    </citation>
    <scope>NUCLEOTIDE SEQUENCE</scope>
    <source>
        <strain evidence="3">LL118</strain>
    </source>
</reference>
<protein>
    <submittedName>
        <fullName evidence="3">Uncharacterized protein</fullName>
    </submittedName>
</protein>
<name>A0A9P8A0E2_MORAP</name>
<proteinExistence type="predicted"/>
<dbReference type="PANTHER" id="PTHR47357:SF1">
    <property type="entry name" value="SPINDLE POLE BODY COMPONENT 110"/>
    <property type="match status" value="1"/>
</dbReference>
<feature type="coiled-coil region" evidence="1">
    <location>
        <begin position="1009"/>
        <end position="1051"/>
    </location>
</feature>
<feature type="region of interest" description="Disordered" evidence="2">
    <location>
        <begin position="168"/>
        <end position="243"/>
    </location>
</feature>
<feature type="coiled-coil region" evidence="1">
    <location>
        <begin position="576"/>
        <end position="836"/>
    </location>
</feature>
<dbReference type="Gene3D" id="1.10.287.1490">
    <property type="match status" value="1"/>
</dbReference>
<evidence type="ECO:0000313" key="3">
    <source>
        <dbReference type="EMBL" id="KAG9320171.1"/>
    </source>
</evidence>
<feature type="compositionally biased region" description="Basic and acidic residues" evidence="2">
    <location>
        <begin position="168"/>
        <end position="180"/>
    </location>
</feature>
<feature type="coiled-coil region" evidence="1">
    <location>
        <begin position="1326"/>
        <end position="1360"/>
    </location>
</feature>
<dbReference type="Proteomes" id="UP000717515">
    <property type="component" value="Unassembled WGS sequence"/>
</dbReference>
<feature type="compositionally biased region" description="Polar residues" evidence="2">
    <location>
        <begin position="1"/>
        <end position="10"/>
    </location>
</feature>
<dbReference type="GO" id="GO:0005200">
    <property type="term" value="F:structural constituent of cytoskeleton"/>
    <property type="evidence" value="ECO:0007669"/>
    <property type="project" value="TreeGrafter"/>
</dbReference>
<feature type="compositionally biased region" description="Basic and acidic residues" evidence="2">
    <location>
        <begin position="1464"/>
        <end position="1490"/>
    </location>
</feature>
<accession>A0A9P8A0E2</accession>
<keyword evidence="1" id="KW-0175">Coiled coil</keyword>
<feature type="region of interest" description="Disordered" evidence="2">
    <location>
        <begin position="1464"/>
        <end position="1493"/>
    </location>
</feature>
<feature type="region of interest" description="Disordered" evidence="2">
    <location>
        <begin position="87"/>
        <end position="112"/>
    </location>
</feature>
<gene>
    <name evidence="3" type="ORF">KVV02_001791</name>
</gene>